<protein>
    <submittedName>
        <fullName evidence="2">RCG56490</fullName>
    </submittedName>
</protein>
<evidence type="ECO:0000256" key="1">
    <source>
        <dbReference type="SAM" id="MobiDB-lite"/>
    </source>
</evidence>
<dbReference type="EMBL" id="CH473957">
    <property type="protein sequence ID" value="EDL91018.1"/>
    <property type="molecule type" value="Genomic_DNA"/>
</dbReference>
<reference evidence="3" key="1">
    <citation type="submission" date="2005-09" db="EMBL/GenBank/DDBJ databases">
        <authorList>
            <person name="Mural R.J."/>
            <person name="Li P.W."/>
            <person name="Adams M.D."/>
            <person name="Amanatides P.G."/>
            <person name="Baden-Tillson H."/>
            <person name="Barnstead M."/>
            <person name="Chin S.H."/>
            <person name="Dew I."/>
            <person name="Evans C.A."/>
            <person name="Ferriera S."/>
            <person name="Flanigan M."/>
            <person name="Fosler C."/>
            <person name="Glodek A."/>
            <person name="Gu Z."/>
            <person name="Holt R.A."/>
            <person name="Jennings D."/>
            <person name="Kraft C.L."/>
            <person name="Lu F."/>
            <person name="Nguyen T."/>
            <person name="Nusskern D.R."/>
            <person name="Pfannkoch C.M."/>
            <person name="Sitter C."/>
            <person name="Sutton G.G."/>
            <person name="Venter J.C."/>
            <person name="Wang Z."/>
            <person name="Woodage T."/>
            <person name="Zheng X.H."/>
            <person name="Zhong F."/>
        </authorList>
    </citation>
    <scope>NUCLEOTIDE SEQUENCE [LARGE SCALE GENOMIC DNA]</scope>
    <source>
        <strain>BN</strain>
        <strain evidence="3">Sprague-Dawley</strain>
    </source>
</reference>
<feature type="compositionally biased region" description="Polar residues" evidence="1">
    <location>
        <begin position="20"/>
        <end position="32"/>
    </location>
</feature>
<dbReference type="Proteomes" id="UP000234681">
    <property type="component" value="Chromosome 4"/>
</dbReference>
<name>A6IAA0_RAT</name>
<evidence type="ECO:0000313" key="2">
    <source>
        <dbReference type="EMBL" id="EDL91018.1"/>
    </source>
</evidence>
<evidence type="ECO:0000313" key="3">
    <source>
        <dbReference type="Proteomes" id="UP000234681"/>
    </source>
</evidence>
<dbReference type="AlphaFoldDB" id="A6IAA0"/>
<proteinExistence type="predicted"/>
<gene>
    <name evidence="2" type="ORF">rCG_56490</name>
</gene>
<feature type="region of interest" description="Disordered" evidence="1">
    <location>
        <begin position="1"/>
        <end position="32"/>
    </location>
</feature>
<accession>A6IAA0</accession>
<sequence length="32" mass="3408">MPTGGKPTLPTRGPRLLVEESSQQNGSERNAV</sequence>
<organism evidence="2 3">
    <name type="scientific">Rattus norvegicus</name>
    <name type="common">Rat</name>
    <dbReference type="NCBI Taxonomy" id="10116"/>
    <lineage>
        <taxon>Eukaryota</taxon>
        <taxon>Metazoa</taxon>
        <taxon>Chordata</taxon>
        <taxon>Craniata</taxon>
        <taxon>Vertebrata</taxon>
        <taxon>Euteleostomi</taxon>
        <taxon>Mammalia</taxon>
        <taxon>Eutheria</taxon>
        <taxon>Euarchontoglires</taxon>
        <taxon>Glires</taxon>
        <taxon>Rodentia</taxon>
        <taxon>Myomorpha</taxon>
        <taxon>Muroidea</taxon>
        <taxon>Muridae</taxon>
        <taxon>Murinae</taxon>
        <taxon>Rattus</taxon>
    </lineage>
</organism>